<dbReference type="Proteomes" id="UP001166293">
    <property type="component" value="Unassembled WGS sequence"/>
</dbReference>
<evidence type="ECO:0000256" key="1">
    <source>
        <dbReference type="SAM" id="Phobius"/>
    </source>
</evidence>
<sequence length="66" mass="7018">MKGPDRSELIFRLVFSLCGLVLLGVALAVRGIPQGPALFEVVGVAGLFFGGTAIWTIRKLMKSKGD</sequence>
<comment type="caution">
    <text evidence="2">The sequence shown here is derived from an EMBL/GenBank/DDBJ whole genome shotgun (WGS) entry which is preliminary data.</text>
</comment>
<organism evidence="2 3">
    <name type="scientific">Thalassococcus arenae</name>
    <dbReference type="NCBI Taxonomy" id="2851652"/>
    <lineage>
        <taxon>Bacteria</taxon>
        <taxon>Pseudomonadati</taxon>
        <taxon>Pseudomonadota</taxon>
        <taxon>Alphaproteobacteria</taxon>
        <taxon>Rhodobacterales</taxon>
        <taxon>Roseobacteraceae</taxon>
        <taxon>Thalassococcus</taxon>
    </lineage>
</organism>
<keyword evidence="1" id="KW-0812">Transmembrane</keyword>
<keyword evidence="1" id="KW-0472">Membrane</keyword>
<dbReference type="RefSeq" id="WP_217777534.1">
    <property type="nucleotide sequence ID" value="NZ_JAHRWL010000001.1"/>
</dbReference>
<gene>
    <name evidence="2" type="ORF">KUH32_08130</name>
</gene>
<evidence type="ECO:0000313" key="3">
    <source>
        <dbReference type="Proteomes" id="UP001166293"/>
    </source>
</evidence>
<proteinExistence type="predicted"/>
<feature type="transmembrane region" description="Helical" evidence="1">
    <location>
        <begin position="38"/>
        <end position="57"/>
    </location>
</feature>
<name>A0ABS6N827_9RHOB</name>
<keyword evidence="3" id="KW-1185">Reference proteome</keyword>
<evidence type="ECO:0000313" key="2">
    <source>
        <dbReference type="EMBL" id="MBV2359739.1"/>
    </source>
</evidence>
<accession>A0ABS6N827</accession>
<reference evidence="2" key="1">
    <citation type="submission" date="2021-06" db="EMBL/GenBank/DDBJ databases">
        <title>Thalassococcus sp. CAU 1522 isolated from sea sand, Republic of Korea.</title>
        <authorList>
            <person name="Kim W."/>
        </authorList>
    </citation>
    <scope>NUCLEOTIDE SEQUENCE</scope>
    <source>
        <strain evidence="2">CAU 1522</strain>
    </source>
</reference>
<evidence type="ECO:0008006" key="4">
    <source>
        <dbReference type="Google" id="ProtNLM"/>
    </source>
</evidence>
<keyword evidence="1" id="KW-1133">Transmembrane helix</keyword>
<dbReference type="EMBL" id="JAHRWL010000001">
    <property type="protein sequence ID" value="MBV2359739.1"/>
    <property type="molecule type" value="Genomic_DNA"/>
</dbReference>
<protein>
    <recommendedName>
        <fullName evidence="4">CTP synthetase</fullName>
    </recommendedName>
</protein>